<name>A0A6G3XLT4_9ACTN</name>
<protein>
    <submittedName>
        <fullName evidence="2">Uncharacterized protein</fullName>
    </submittedName>
</protein>
<feature type="region of interest" description="Disordered" evidence="1">
    <location>
        <begin position="1"/>
        <end position="87"/>
    </location>
</feature>
<accession>A0A6G3XLT4</accession>
<feature type="compositionally biased region" description="Low complexity" evidence="1">
    <location>
        <begin position="18"/>
        <end position="27"/>
    </location>
</feature>
<proteinExistence type="predicted"/>
<reference evidence="2" key="1">
    <citation type="submission" date="2020-01" db="EMBL/GenBank/DDBJ databases">
        <title>Insect and environment-associated Actinomycetes.</title>
        <authorList>
            <person name="Currrie C."/>
            <person name="Chevrette M."/>
            <person name="Carlson C."/>
            <person name="Stubbendieck R."/>
            <person name="Wendt-Pienkowski E."/>
        </authorList>
    </citation>
    <scope>NUCLEOTIDE SEQUENCE</scope>
    <source>
        <strain evidence="2">SID7499</strain>
    </source>
</reference>
<dbReference type="AlphaFoldDB" id="A0A6G3XLT4"/>
<feature type="compositionally biased region" description="Polar residues" evidence="1">
    <location>
        <begin position="30"/>
        <end position="42"/>
    </location>
</feature>
<evidence type="ECO:0000256" key="1">
    <source>
        <dbReference type="SAM" id="MobiDB-lite"/>
    </source>
</evidence>
<sequence length="87" mass="9036">MSNPTAEPVRAPAVSQLTATRRAARATGLRANSPSPSVTWSRTFAEASTRDTAAASRAPSPWATEAVRMPRSGHGPAVRRPLPSGSA</sequence>
<gene>
    <name evidence="2" type="ORF">G3M58_71435</name>
</gene>
<dbReference type="EMBL" id="JAAGMN010007564">
    <property type="protein sequence ID" value="NEE18778.1"/>
    <property type="molecule type" value="Genomic_DNA"/>
</dbReference>
<evidence type="ECO:0000313" key="2">
    <source>
        <dbReference type="EMBL" id="NEE18778.1"/>
    </source>
</evidence>
<organism evidence="2">
    <name type="scientific">Streptomyces sp. SID7499</name>
    <dbReference type="NCBI Taxonomy" id="2706086"/>
    <lineage>
        <taxon>Bacteria</taxon>
        <taxon>Bacillati</taxon>
        <taxon>Actinomycetota</taxon>
        <taxon>Actinomycetes</taxon>
        <taxon>Kitasatosporales</taxon>
        <taxon>Streptomycetaceae</taxon>
        <taxon>Streptomyces</taxon>
    </lineage>
</organism>
<feature type="compositionally biased region" description="Low complexity" evidence="1">
    <location>
        <begin position="45"/>
        <end position="58"/>
    </location>
</feature>
<comment type="caution">
    <text evidence="2">The sequence shown here is derived from an EMBL/GenBank/DDBJ whole genome shotgun (WGS) entry which is preliminary data.</text>
</comment>